<evidence type="ECO:0000256" key="11">
    <source>
        <dbReference type="SAM" id="SignalP"/>
    </source>
</evidence>
<dbReference type="RefSeq" id="WP_101955678.1">
    <property type="nucleotide sequence ID" value="NZ_JAJHTL010000001.1"/>
</dbReference>
<dbReference type="InterPro" id="IPR009045">
    <property type="entry name" value="Zn_M74/Hedgehog-like"/>
</dbReference>
<feature type="active site" description="Proton donor/acceptor" evidence="9">
    <location>
        <position position="213"/>
    </location>
</feature>
<keyword evidence="6 9" id="KW-0224">Dipeptidase</keyword>
<dbReference type="AlphaFoldDB" id="A0AAP1REG8"/>
<feature type="site" description="Transition state stabilizer" evidence="9">
    <location>
        <position position="103"/>
    </location>
</feature>
<keyword evidence="11" id="KW-0732">Signal</keyword>
<dbReference type="InterPro" id="IPR000755">
    <property type="entry name" value="A_A_dipeptidase"/>
</dbReference>
<keyword evidence="2 9" id="KW-0645">Protease</keyword>
<evidence type="ECO:0000256" key="4">
    <source>
        <dbReference type="ARBA" id="ARBA00022801"/>
    </source>
</evidence>
<comment type="function">
    <text evidence="9 10">Catalyzes hydrolysis of the D-alanyl-D-alanine dipeptide.</text>
</comment>
<dbReference type="Pfam" id="PF01427">
    <property type="entry name" value="Peptidase_M15"/>
    <property type="match status" value="1"/>
</dbReference>
<accession>A0AAP1REG8</accession>
<dbReference type="CDD" id="cd14817">
    <property type="entry name" value="D-Ala-D-Ala_dipeptidase_VanX"/>
    <property type="match status" value="1"/>
</dbReference>
<evidence type="ECO:0000313" key="13">
    <source>
        <dbReference type="Proteomes" id="UP000806077"/>
    </source>
</evidence>
<feature type="binding site" evidence="9">
    <location>
        <position position="216"/>
    </location>
    <ligand>
        <name>Zn(2+)</name>
        <dbReference type="ChEBI" id="CHEBI:29105"/>
        <note>catalytic</note>
    </ligand>
</feature>
<comment type="similarity">
    <text evidence="9 10">Belongs to the peptidase M15D family.</text>
</comment>
<dbReference type="EC" id="3.4.13.22" evidence="9 10"/>
<evidence type="ECO:0000313" key="12">
    <source>
        <dbReference type="EMBL" id="MBE7694451.1"/>
    </source>
</evidence>
<dbReference type="PANTHER" id="PTHR43126:SF1">
    <property type="entry name" value="D-ALANYL-D-ALANINE DIPEPTIDASE"/>
    <property type="match status" value="1"/>
</dbReference>
<keyword evidence="13" id="KW-1185">Reference proteome</keyword>
<feature type="chain" id="PRO_5042897855" description="D-alanyl-D-alanine dipeptidase" evidence="11">
    <location>
        <begin position="18"/>
        <end position="234"/>
    </location>
</feature>
<dbReference type="Proteomes" id="UP000806077">
    <property type="component" value="Unassembled WGS sequence"/>
</dbReference>
<dbReference type="PANTHER" id="PTHR43126">
    <property type="entry name" value="D-ALANYL-D-ALANINE DIPEPTIDASE"/>
    <property type="match status" value="1"/>
</dbReference>
<protein>
    <recommendedName>
        <fullName evidence="9 10">D-alanyl-D-alanine dipeptidase</fullName>
        <shortName evidence="9 10">D-Ala-D-Ala dipeptidase</shortName>
        <ecNumber evidence="9 10">3.4.13.22</ecNumber>
    </recommendedName>
</protein>
<sequence>MKQLFYLLLFCSFILNAQEKHLHEEPLKQQQNLPKGFSYINDIAPTIKQEMRYCSKNNFVGTSINGYQEAVLIGSTAMAKALKKVQENLLKKGLSLKIFDAYRPQTAVNHFVKWARVINDTLMKQEYYPTINKRHLFRKGFIASKSGHSRGSTVDLTIVDLKTGNELDMGSPFDFFGISSNVSYRKLTQKQQENRKLLQVVMQKYNFRPYFKEWWHFTLRFEPFAKTYFSFPVQ</sequence>
<gene>
    <name evidence="12" type="ORF">F7645_03275</name>
</gene>
<keyword evidence="3 9" id="KW-0479">Metal-binding</keyword>
<reference evidence="12 13" key="1">
    <citation type="journal article" date="2020" name="Int. J. Syst. Evol. Microbiol.">
        <title>Tenacibaculum piscium sp. nov., isolated from skin ulcers of sea-farmed fish, and description of Tenacibaculum finnmarkense sp. nov. with subdivision into genomovars finnmarkense and ulcerans.</title>
        <authorList>
            <person name="Olsen A.B."/>
            <person name="Spilsberg B."/>
            <person name="Nilsen H.K."/>
            <person name="Lagesen K."/>
            <person name="Gulla S."/>
            <person name="Avendano-Herrera R."/>
            <person name="Irgang R."/>
            <person name="Duchaud E."/>
            <person name="Colquhoun D.J."/>
        </authorList>
    </citation>
    <scope>NUCLEOTIDE SEQUENCE [LARGE SCALE GENOMIC DNA]</scope>
    <source>
        <strain evidence="12 13">TNO037</strain>
    </source>
</reference>
<keyword evidence="5 9" id="KW-0862">Zinc</keyword>
<evidence type="ECO:0000256" key="9">
    <source>
        <dbReference type="HAMAP-Rule" id="MF_01924"/>
    </source>
</evidence>
<organism evidence="12 13">
    <name type="scientific">Tenacibaculum finnmarkense genomovar finnmarkense</name>
    <dbReference type="NCBI Taxonomy" id="1458503"/>
    <lineage>
        <taxon>Bacteria</taxon>
        <taxon>Pseudomonadati</taxon>
        <taxon>Bacteroidota</taxon>
        <taxon>Flavobacteriia</taxon>
        <taxon>Flavobacteriales</taxon>
        <taxon>Flavobacteriaceae</taxon>
        <taxon>Tenacibaculum</taxon>
        <taxon>Tenacibaculum finnmarkense</taxon>
    </lineage>
</organism>
<dbReference type="Gene3D" id="3.30.1380.10">
    <property type="match status" value="1"/>
</dbReference>
<evidence type="ECO:0000256" key="2">
    <source>
        <dbReference type="ARBA" id="ARBA00022670"/>
    </source>
</evidence>
<feature type="binding site" evidence="9">
    <location>
        <position position="148"/>
    </location>
    <ligand>
        <name>Zn(2+)</name>
        <dbReference type="ChEBI" id="CHEBI:29105"/>
        <note>catalytic</note>
    </ligand>
</feature>
<evidence type="ECO:0000256" key="7">
    <source>
        <dbReference type="ARBA" id="ARBA00023049"/>
    </source>
</evidence>
<comment type="caution">
    <text evidence="12">The sequence shown here is derived from an EMBL/GenBank/DDBJ whole genome shotgun (WGS) entry which is preliminary data.</text>
</comment>
<feature type="binding site" evidence="9">
    <location>
        <position position="155"/>
    </location>
    <ligand>
        <name>Zn(2+)</name>
        <dbReference type="ChEBI" id="CHEBI:29105"/>
        <note>catalytic</note>
    </ligand>
</feature>
<evidence type="ECO:0000256" key="1">
    <source>
        <dbReference type="ARBA" id="ARBA00001362"/>
    </source>
</evidence>
<dbReference type="HAMAP" id="MF_01924">
    <property type="entry name" value="A_A_dipeptidase"/>
    <property type="match status" value="1"/>
</dbReference>
<keyword evidence="7 9" id="KW-0482">Metalloprotease</keyword>
<keyword evidence="4 9" id="KW-0378">Hydrolase</keyword>
<dbReference type="GO" id="GO:0071555">
    <property type="term" value="P:cell wall organization"/>
    <property type="evidence" value="ECO:0007669"/>
    <property type="project" value="UniProtKB-KW"/>
</dbReference>
<feature type="signal peptide" evidence="11">
    <location>
        <begin position="1"/>
        <end position="17"/>
    </location>
</feature>
<keyword evidence="8 10" id="KW-0961">Cell wall biogenesis/degradation</keyword>
<dbReference type="GO" id="GO:0160237">
    <property type="term" value="F:D-Ala-D-Ala dipeptidase activity"/>
    <property type="evidence" value="ECO:0007669"/>
    <property type="project" value="UniProtKB-EC"/>
</dbReference>
<dbReference type="GO" id="GO:0006508">
    <property type="term" value="P:proteolysis"/>
    <property type="evidence" value="ECO:0007669"/>
    <property type="project" value="UniProtKB-KW"/>
</dbReference>
<name>A0AAP1REG8_9FLAO</name>
<evidence type="ECO:0000256" key="10">
    <source>
        <dbReference type="PIRNR" id="PIRNR026671"/>
    </source>
</evidence>
<dbReference type="GO" id="GO:0008237">
    <property type="term" value="F:metallopeptidase activity"/>
    <property type="evidence" value="ECO:0007669"/>
    <property type="project" value="UniProtKB-KW"/>
</dbReference>
<dbReference type="GO" id="GO:0008270">
    <property type="term" value="F:zinc ion binding"/>
    <property type="evidence" value="ECO:0007669"/>
    <property type="project" value="UniProtKB-UniRule"/>
</dbReference>
<evidence type="ECO:0000256" key="8">
    <source>
        <dbReference type="ARBA" id="ARBA00023316"/>
    </source>
</evidence>
<dbReference type="EMBL" id="WXXV01000002">
    <property type="protein sequence ID" value="MBE7694451.1"/>
    <property type="molecule type" value="Genomic_DNA"/>
</dbReference>
<dbReference type="SUPFAM" id="SSF55166">
    <property type="entry name" value="Hedgehog/DD-peptidase"/>
    <property type="match status" value="1"/>
</dbReference>
<proteinExistence type="inferred from homology"/>
<evidence type="ECO:0000256" key="6">
    <source>
        <dbReference type="ARBA" id="ARBA00022997"/>
    </source>
</evidence>
<evidence type="ECO:0000256" key="5">
    <source>
        <dbReference type="ARBA" id="ARBA00022833"/>
    </source>
</evidence>
<evidence type="ECO:0000256" key="3">
    <source>
        <dbReference type="ARBA" id="ARBA00022723"/>
    </source>
</evidence>
<comment type="cofactor">
    <cofactor evidence="9">
        <name>Zn(2+)</name>
        <dbReference type="ChEBI" id="CHEBI:29105"/>
    </cofactor>
    <text evidence="9">Binds 1 zinc ion per subunit.</text>
</comment>
<dbReference type="PIRSF" id="PIRSF026671">
    <property type="entry name" value="AA_dipeptidase"/>
    <property type="match status" value="1"/>
</dbReference>
<comment type="catalytic activity">
    <reaction evidence="1 9 10">
        <text>D-alanyl-D-alanine + H2O = 2 D-alanine</text>
        <dbReference type="Rhea" id="RHEA:20661"/>
        <dbReference type="ChEBI" id="CHEBI:15377"/>
        <dbReference type="ChEBI" id="CHEBI:57416"/>
        <dbReference type="ChEBI" id="CHEBI:57822"/>
        <dbReference type="EC" id="3.4.13.22"/>
    </reaction>
</comment>